<dbReference type="Gene3D" id="1.10.10.10">
    <property type="entry name" value="Winged helix-like DNA-binding domain superfamily/Winged helix DNA-binding domain"/>
    <property type="match status" value="1"/>
</dbReference>
<dbReference type="InterPro" id="IPR050211">
    <property type="entry name" value="FOX_domain-containing"/>
</dbReference>
<accession>A0A9Q1CCH9</accession>
<dbReference type="GO" id="GO:0030154">
    <property type="term" value="P:cell differentiation"/>
    <property type="evidence" value="ECO:0007669"/>
    <property type="project" value="TreeGrafter"/>
</dbReference>
<dbReference type="Pfam" id="PF00250">
    <property type="entry name" value="Forkhead"/>
    <property type="match status" value="1"/>
</dbReference>
<keyword evidence="5 6" id="KW-0539">Nucleus</keyword>
<feature type="compositionally biased region" description="Polar residues" evidence="7">
    <location>
        <begin position="421"/>
        <end position="439"/>
    </location>
</feature>
<proteinExistence type="predicted"/>
<dbReference type="PRINTS" id="PR00053">
    <property type="entry name" value="FORKHEAD"/>
</dbReference>
<evidence type="ECO:0000256" key="5">
    <source>
        <dbReference type="ARBA" id="ARBA00023242"/>
    </source>
</evidence>
<dbReference type="PROSITE" id="PS00658">
    <property type="entry name" value="FORK_HEAD_2"/>
    <property type="match status" value="1"/>
</dbReference>
<keyword evidence="3 6" id="KW-0238">DNA-binding</keyword>
<comment type="caution">
    <text evidence="9">The sequence shown here is derived from an EMBL/GenBank/DDBJ whole genome shotgun (WGS) entry which is preliminary data.</text>
</comment>
<evidence type="ECO:0000256" key="4">
    <source>
        <dbReference type="ARBA" id="ARBA00023163"/>
    </source>
</evidence>
<evidence type="ECO:0000313" key="9">
    <source>
        <dbReference type="EMBL" id="KAJ8042397.1"/>
    </source>
</evidence>
<keyword evidence="2" id="KW-0805">Transcription regulation</keyword>
<dbReference type="FunFam" id="1.10.10.10:FF:000016">
    <property type="entry name" value="Forkhead box protein I1"/>
    <property type="match status" value="1"/>
</dbReference>
<dbReference type="PANTHER" id="PTHR11829">
    <property type="entry name" value="FORKHEAD BOX PROTEIN"/>
    <property type="match status" value="1"/>
</dbReference>
<dbReference type="GO" id="GO:0000978">
    <property type="term" value="F:RNA polymerase II cis-regulatory region sequence-specific DNA binding"/>
    <property type="evidence" value="ECO:0007669"/>
    <property type="project" value="TreeGrafter"/>
</dbReference>
<dbReference type="EMBL" id="JAIZAY010000005">
    <property type="protein sequence ID" value="KAJ8042397.1"/>
    <property type="molecule type" value="Genomic_DNA"/>
</dbReference>
<feature type="region of interest" description="Disordered" evidence="7">
    <location>
        <begin position="411"/>
        <end position="465"/>
    </location>
</feature>
<keyword evidence="10" id="KW-1185">Reference proteome</keyword>
<evidence type="ECO:0000256" key="2">
    <source>
        <dbReference type="ARBA" id="ARBA00023015"/>
    </source>
</evidence>
<feature type="DNA-binding region" description="Fork-head" evidence="6">
    <location>
        <begin position="93"/>
        <end position="187"/>
    </location>
</feature>
<dbReference type="InterPro" id="IPR036390">
    <property type="entry name" value="WH_DNA-bd_sf"/>
</dbReference>
<evidence type="ECO:0000256" key="7">
    <source>
        <dbReference type="SAM" id="MobiDB-lite"/>
    </source>
</evidence>
<dbReference type="InterPro" id="IPR001766">
    <property type="entry name" value="Fork_head_dom"/>
</dbReference>
<dbReference type="AlphaFoldDB" id="A0A9Q1CCH9"/>
<sequence length="523" mass="57218">MPMYARNSPVEQTAANAPANIGLALQPTYHHSSPPTPSISVMHHPAVFADQGGYYRHPGYTSMQMSMYGHDQYSMARSYAPYPPQQNPKDMVKPPYSYIALIAMAIMNATDKKITLNGIYQFIMDRFPFYRENKQGWQNSIRHNLSLNDCFIKIPRDDKKPGKGSYWSLDPDSYNMFDNGSYLRRRKRFKKAKQEMEKKDKEDVSDGGVTKNKPEEGSNQTQSPTQSDSVYQNGGKLMDKSSECVNSSTDCNNSYSTSMQGNAQANSSGNVPLITPKVEPADSPSGVMAHPDNGSTRSGPAGPGQVQNSMLETHPSYSVDTIMTLPNRDSRGMCANGEMDSVSQAITTPSRGCAIVSPPPHGYSPPVHQQCNSSIINCSKPSVDSVNYCGQYPDQLSLSKQMIGTTPEEVQADGAGISPRPSAQDSASMNSSNHHSLSPVSRGGDTSWYGCSSDTTPVPPTITSPYHNIYESQRIMPHFSHGMSSSVANNESCQLAANSYRTSTGSGIYSNPGHYSPYDMTRY</sequence>
<gene>
    <name evidence="9" type="ORF">HOLleu_13444</name>
</gene>
<dbReference type="Proteomes" id="UP001152320">
    <property type="component" value="Chromosome 5"/>
</dbReference>
<feature type="region of interest" description="Disordered" evidence="7">
    <location>
        <begin position="188"/>
        <end position="304"/>
    </location>
</feature>
<dbReference type="GO" id="GO:0005634">
    <property type="term" value="C:nucleus"/>
    <property type="evidence" value="ECO:0007669"/>
    <property type="project" value="UniProtKB-SubCell"/>
</dbReference>
<name>A0A9Q1CCH9_HOLLE</name>
<feature type="compositionally biased region" description="Polar residues" evidence="7">
    <location>
        <begin position="243"/>
        <end position="270"/>
    </location>
</feature>
<dbReference type="PROSITE" id="PS00657">
    <property type="entry name" value="FORK_HEAD_1"/>
    <property type="match status" value="1"/>
</dbReference>
<dbReference type="OrthoDB" id="5954824at2759"/>
<dbReference type="SUPFAM" id="SSF46785">
    <property type="entry name" value="Winged helix' DNA-binding domain"/>
    <property type="match status" value="1"/>
</dbReference>
<protein>
    <submittedName>
        <fullName evidence="9">Forkhead box protein C2-B</fullName>
    </submittedName>
</protein>
<comment type="subcellular location">
    <subcellularLocation>
        <location evidence="1 6">Nucleus</location>
    </subcellularLocation>
</comment>
<feature type="compositionally biased region" description="Basic and acidic residues" evidence="7">
    <location>
        <begin position="192"/>
        <end position="204"/>
    </location>
</feature>
<dbReference type="PROSITE" id="PS50039">
    <property type="entry name" value="FORK_HEAD_3"/>
    <property type="match status" value="1"/>
</dbReference>
<dbReference type="PANTHER" id="PTHR11829:SF388">
    <property type="entry name" value="FORK HEAD DOMAIN-CONTAINING PROTEIN L1-RELATED"/>
    <property type="match status" value="1"/>
</dbReference>
<dbReference type="InterPro" id="IPR018122">
    <property type="entry name" value="TF_fork_head_CS_1"/>
</dbReference>
<evidence type="ECO:0000256" key="1">
    <source>
        <dbReference type="ARBA" id="ARBA00004123"/>
    </source>
</evidence>
<feature type="compositionally biased region" description="Polar residues" evidence="7">
    <location>
        <begin position="217"/>
        <end position="232"/>
    </location>
</feature>
<organism evidence="9 10">
    <name type="scientific">Holothuria leucospilota</name>
    <name type="common">Black long sea cucumber</name>
    <name type="synonym">Mertensiothuria leucospilota</name>
    <dbReference type="NCBI Taxonomy" id="206669"/>
    <lineage>
        <taxon>Eukaryota</taxon>
        <taxon>Metazoa</taxon>
        <taxon>Echinodermata</taxon>
        <taxon>Eleutherozoa</taxon>
        <taxon>Echinozoa</taxon>
        <taxon>Holothuroidea</taxon>
        <taxon>Aspidochirotacea</taxon>
        <taxon>Aspidochirotida</taxon>
        <taxon>Holothuriidae</taxon>
        <taxon>Holothuria</taxon>
    </lineage>
</organism>
<keyword evidence="4" id="KW-0804">Transcription</keyword>
<evidence type="ECO:0000256" key="3">
    <source>
        <dbReference type="ARBA" id="ARBA00023125"/>
    </source>
</evidence>
<dbReference type="SMART" id="SM00339">
    <property type="entry name" value="FH"/>
    <property type="match status" value="1"/>
</dbReference>
<evidence type="ECO:0000259" key="8">
    <source>
        <dbReference type="PROSITE" id="PS50039"/>
    </source>
</evidence>
<dbReference type="InterPro" id="IPR036388">
    <property type="entry name" value="WH-like_DNA-bd_sf"/>
</dbReference>
<reference evidence="9" key="1">
    <citation type="submission" date="2021-10" db="EMBL/GenBank/DDBJ databases">
        <title>Tropical sea cucumber genome reveals ecological adaptation and Cuvierian tubules defense mechanism.</title>
        <authorList>
            <person name="Chen T."/>
        </authorList>
    </citation>
    <scope>NUCLEOTIDE SEQUENCE</scope>
    <source>
        <strain evidence="9">Nanhai2018</strain>
        <tissue evidence="9">Muscle</tissue>
    </source>
</reference>
<dbReference type="GO" id="GO:0009653">
    <property type="term" value="P:anatomical structure morphogenesis"/>
    <property type="evidence" value="ECO:0007669"/>
    <property type="project" value="TreeGrafter"/>
</dbReference>
<evidence type="ECO:0000313" key="10">
    <source>
        <dbReference type="Proteomes" id="UP001152320"/>
    </source>
</evidence>
<dbReference type="InterPro" id="IPR030456">
    <property type="entry name" value="TF_fork_head_CS_2"/>
</dbReference>
<dbReference type="GO" id="GO:0000981">
    <property type="term" value="F:DNA-binding transcription factor activity, RNA polymerase II-specific"/>
    <property type="evidence" value="ECO:0007669"/>
    <property type="project" value="TreeGrafter"/>
</dbReference>
<feature type="domain" description="Fork-head" evidence="8">
    <location>
        <begin position="93"/>
        <end position="187"/>
    </location>
</feature>
<evidence type="ECO:0000256" key="6">
    <source>
        <dbReference type="PROSITE-ProRule" id="PRU00089"/>
    </source>
</evidence>